<protein>
    <submittedName>
        <fullName evidence="1">10007_t:CDS:1</fullName>
    </submittedName>
</protein>
<dbReference type="Proteomes" id="UP000789702">
    <property type="component" value="Unassembled WGS sequence"/>
</dbReference>
<sequence>LSEGGDKGGIFEDVEGVDRIFENVKGIDRIIEDVERVSKIFWVVVRGYESSGIKLE</sequence>
<feature type="non-terminal residue" evidence="1">
    <location>
        <position position="1"/>
    </location>
</feature>
<keyword evidence="2" id="KW-1185">Reference proteome</keyword>
<accession>A0ACA9P8L9</accession>
<organism evidence="1 2">
    <name type="scientific">Dentiscutata heterogama</name>
    <dbReference type="NCBI Taxonomy" id="1316150"/>
    <lineage>
        <taxon>Eukaryota</taxon>
        <taxon>Fungi</taxon>
        <taxon>Fungi incertae sedis</taxon>
        <taxon>Mucoromycota</taxon>
        <taxon>Glomeromycotina</taxon>
        <taxon>Glomeromycetes</taxon>
        <taxon>Diversisporales</taxon>
        <taxon>Gigasporaceae</taxon>
        <taxon>Dentiscutata</taxon>
    </lineage>
</organism>
<evidence type="ECO:0000313" key="1">
    <source>
        <dbReference type="EMBL" id="CAG8697275.1"/>
    </source>
</evidence>
<dbReference type="EMBL" id="CAJVPU010025741">
    <property type="protein sequence ID" value="CAG8697275.1"/>
    <property type="molecule type" value="Genomic_DNA"/>
</dbReference>
<comment type="caution">
    <text evidence="1">The sequence shown here is derived from an EMBL/GenBank/DDBJ whole genome shotgun (WGS) entry which is preliminary data.</text>
</comment>
<name>A0ACA9P8L9_9GLOM</name>
<gene>
    <name evidence="1" type="ORF">DHETER_LOCUS11572</name>
</gene>
<evidence type="ECO:0000313" key="2">
    <source>
        <dbReference type="Proteomes" id="UP000789702"/>
    </source>
</evidence>
<proteinExistence type="predicted"/>
<reference evidence="1" key="1">
    <citation type="submission" date="2021-06" db="EMBL/GenBank/DDBJ databases">
        <authorList>
            <person name="Kallberg Y."/>
            <person name="Tangrot J."/>
            <person name="Rosling A."/>
        </authorList>
    </citation>
    <scope>NUCLEOTIDE SEQUENCE</scope>
    <source>
        <strain evidence="1">IL203A</strain>
    </source>
</reference>